<comment type="caution">
    <text evidence="1">The sequence shown here is derived from an EMBL/GenBank/DDBJ whole genome shotgun (WGS) entry which is preliminary data.</text>
</comment>
<dbReference type="OrthoDB" id="963652at2"/>
<reference evidence="1 2" key="1">
    <citation type="submission" date="2018-11" db="EMBL/GenBank/DDBJ databases">
        <authorList>
            <person name="Zhou Z."/>
            <person name="Wang G."/>
        </authorList>
    </citation>
    <scope>NUCLEOTIDE SEQUENCE [LARGE SCALE GENOMIC DNA]</scope>
    <source>
        <strain evidence="1 2">KCTC52004</strain>
    </source>
</reference>
<evidence type="ECO:0000313" key="1">
    <source>
        <dbReference type="EMBL" id="RRB02469.1"/>
    </source>
</evidence>
<dbReference type="AlphaFoldDB" id="A0A3P1BN28"/>
<dbReference type="Proteomes" id="UP000271925">
    <property type="component" value="Unassembled WGS sequence"/>
</dbReference>
<sequence>MIIISGAHLAAMLPGCKYTIVANSLMSGNEALLFCQKLNVSWPVAELLSDADIRDQVFSSLRIAIPENAPSV</sequence>
<organism evidence="1 2">
    <name type="scientific">Larkinella rosea</name>
    <dbReference type="NCBI Taxonomy" id="2025312"/>
    <lineage>
        <taxon>Bacteria</taxon>
        <taxon>Pseudomonadati</taxon>
        <taxon>Bacteroidota</taxon>
        <taxon>Cytophagia</taxon>
        <taxon>Cytophagales</taxon>
        <taxon>Spirosomataceae</taxon>
        <taxon>Larkinella</taxon>
    </lineage>
</organism>
<protein>
    <submittedName>
        <fullName evidence="1">Uncharacterized protein</fullName>
    </submittedName>
</protein>
<name>A0A3P1BN28_9BACT</name>
<gene>
    <name evidence="1" type="ORF">EHT25_18610</name>
</gene>
<proteinExistence type="predicted"/>
<keyword evidence="2" id="KW-1185">Reference proteome</keyword>
<accession>A0A3P1BN28</accession>
<dbReference type="EMBL" id="RQJO01000009">
    <property type="protein sequence ID" value="RRB02469.1"/>
    <property type="molecule type" value="Genomic_DNA"/>
</dbReference>
<evidence type="ECO:0000313" key="2">
    <source>
        <dbReference type="Proteomes" id="UP000271925"/>
    </source>
</evidence>
<dbReference type="RefSeq" id="WP_124876633.1">
    <property type="nucleotide sequence ID" value="NZ_RQJO01000009.1"/>
</dbReference>